<organism evidence="9 10">
    <name type="scientific">Candidatus Venteria ishoeyi</name>
    <dbReference type="NCBI Taxonomy" id="1899563"/>
    <lineage>
        <taxon>Bacteria</taxon>
        <taxon>Pseudomonadati</taxon>
        <taxon>Pseudomonadota</taxon>
        <taxon>Gammaproteobacteria</taxon>
        <taxon>Thiotrichales</taxon>
        <taxon>Thiotrichaceae</taxon>
        <taxon>Venteria</taxon>
    </lineage>
</organism>
<dbReference type="Proteomes" id="UP000236724">
    <property type="component" value="Unassembled WGS sequence"/>
</dbReference>
<keyword evidence="10" id="KW-1185">Reference proteome</keyword>
<evidence type="ECO:0000313" key="10">
    <source>
        <dbReference type="Proteomes" id="UP000236724"/>
    </source>
</evidence>
<feature type="transmembrane region" description="Helical" evidence="7">
    <location>
        <begin position="6"/>
        <end position="26"/>
    </location>
</feature>
<evidence type="ECO:0000256" key="5">
    <source>
        <dbReference type="ARBA" id="ARBA00023136"/>
    </source>
</evidence>
<dbReference type="PANTHER" id="PTHR42911:SF1">
    <property type="entry name" value="MODULATOR OF FTSH PROTEASE HFLC"/>
    <property type="match status" value="1"/>
</dbReference>
<evidence type="ECO:0000256" key="4">
    <source>
        <dbReference type="ARBA" id="ARBA00022989"/>
    </source>
</evidence>
<dbReference type="CDD" id="cd03405">
    <property type="entry name" value="SPFH_HflC"/>
    <property type="match status" value="1"/>
</dbReference>
<feature type="domain" description="Band 7" evidence="8">
    <location>
        <begin position="21"/>
        <end position="184"/>
    </location>
</feature>
<comment type="similarity">
    <text evidence="2 6">Belongs to the band 7/mec-2 family. HflC subfamily.</text>
</comment>
<evidence type="ECO:0000256" key="2">
    <source>
        <dbReference type="ARBA" id="ARBA00007862"/>
    </source>
</evidence>
<dbReference type="RefSeq" id="WP_103919891.1">
    <property type="nucleotide sequence ID" value="NZ_FMSV02000429.1"/>
</dbReference>
<keyword evidence="3 7" id="KW-0812">Transmembrane</keyword>
<dbReference type="AlphaFoldDB" id="A0A1H6F7F3"/>
<sequence length="290" mass="33189">MGNKQTFQLVLAVIVFMLFLASLFTVQQTEYALKLRFGKVVSADFDPGLNFKLPFVDRIRYFERRIQTLDAPPERFLTSEKKNLIVDSFVKWRIVNVEKFYTSVGGNELRAGQRLAEIIAGVLRSKIASRTIKEVVSGDRAEIMSSIAEDTQKNADGMGIKVVDVRIKQIDLPQEVSQSVYKRMEAERERVAKDLRSRGEAEAVRIQADADRQKIVLLAEAHRKSEEIRGLGDAESAKIYADAFSQDKEFYSLYRSLNAYEKTFNNKSDVLVVEPDSEFFKYFNQSKQKD</sequence>
<dbReference type="InterPro" id="IPR010200">
    <property type="entry name" value="HflC"/>
</dbReference>
<dbReference type="EMBL" id="FMSV02000429">
    <property type="protein sequence ID" value="SEH06062.1"/>
    <property type="molecule type" value="Genomic_DNA"/>
</dbReference>
<dbReference type="OrthoDB" id="9812991at2"/>
<evidence type="ECO:0000256" key="7">
    <source>
        <dbReference type="SAM" id="Phobius"/>
    </source>
</evidence>
<dbReference type="GO" id="GO:0016020">
    <property type="term" value="C:membrane"/>
    <property type="evidence" value="ECO:0007669"/>
    <property type="project" value="UniProtKB-SubCell"/>
</dbReference>
<dbReference type="InterPro" id="IPR036013">
    <property type="entry name" value="Band_7/SPFH_dom_sf"/>
</dbReference>
<dbReference type="GO" id="GO:0008233">
    <property type="term" value="F:peptidase activity"/>
    <property type="evidence" value="ECO:0007669"/>
    <property type="project" value="UniProtKB-KW"/>
</dbReference>
<evidence type="ECO:0000313" key="9">
    <source>
        <dbReference type="EMBL" id="SEH06062.1"/>
    </source>
</evidence>
<dbReference type="Pfam" id="PF01145">
    <property type="entry name" value="Band_7"/>
    <property type="match status" value="1"/>
</dbReference>
<dbReference type="PRINTS" id="PR00721">
    <property type="entry name" value="STOMATIN"/>
</dbReference>
<dbReference type="InterPro" id="IPR001107">
    <property type="entry name" value="Band_7"/>
</dbReference>
<evidence type="ECO:0000259" key="8">
    <source>
        <dbReference type="SMART" id="SM00244"/>
    </source>
</evidence>
<keyword evidence="4 7" id="KW-1133">Transmembrane helix</keyword>
<comment type="subcellular location">
    <subcellularLocation>
        <location evidence="1">Membrane</location>
        <topology evidence="1">Single-pass membrane protein</topology>
    </subcellularLocation>
</comment>
<keyword evidence="9" id="KW-0378">Hydrolase</keyword>
<comment type="function">
    <text evidence="6">HflC and HflK could regulate a protease.</text>
</comment>
<evidence type="ECO:0000256" key="1">
    <source>
        <dbReference type="ARBA" id="ARBA00004167"/>
    </source>
</evidence>
<keyword evidence="9" id="KW-0645">Protease</keyword>
<proteinExistence type="inferred from homology"/>
<dbReference type="SMART" id="SM00244">
    <property type="entry name" value="PHB"/>
    <property type="match status" value="1"/>
</dbReference>
<dbReference type="Gene3D" id="3.30.479.30">
    <property type="entry name" value="Band 7 domain"/>
    <property type="match status" value="1"/>
</dbReference>
<name>A0A1H6F7F3_9GAMM</name>
<gene>
    <name evidence="9" type="primary">hflC</name>
    <name evidence="9" type="ORF">MBHS_01917</name>
</gene>
<dbReference type="PIRSF" id="PIRSF005651">
    <property type="entry name" value="HflC"/>
    <property type="match status" value="1"/>
</dbReference>
<dbReference type="InterPro" id="IPR001972">
    <property type="entry name" value="Stomatin_HflK_fam"/>
</dbReference>
<dbReference type="SUPFAM" id="SSF117892">
    <property type="entry name" value="Band 7/SPFH domain"/>
    <property type="match status" value="1"/>
</dbReference>
<dbReference type="NCBIfam" id="TIGR01932">
    <property type="entry name" value="hflC"/>
    <property type="match status" value="1"/>
</dbReference>
<reference evidence="9 10" key="1">
    <citation type="submission" date="2016-10" db="EMBL/GenBank/DDBJ databases">
        <authorList>
            <person name="de Groot N.N."/>
        </authorList>
    </citation>
    <scope>NUCLEOTIDE SEQUENCE [LARGE SCALE GENOMIC DNA]</scope>
    <source>
        <strain evidence="9">MBHS1</strain>
    </source>
</reference>
<evidence type="ECO:0000256" key="3">
    <source>
        <dbReference type="ARBA" id="ARBA00022692"/>
    </source>
</evidence>
<dbReference type="GO" id="GO:0006508">
    <property type="term" value="P:proteolysis"/>
    <property type="evidence" value="ECO:0007669"/>
    <property type="project" value="UniProtKB-KW"/>
</dbReference>
<protein>
    <recommendedName>
        <fullName evidence="6">Protein HflC</fullName>
    </recommendedName>
</protein>
<keyword evidence="5 7" id="KW-0472">Membrane</keyword>
<dbReference type="PANTHER" id="PTHR42911">
    <property type="entry name" value="MODULATOR OF FTSH PROTEASE HFLC"/>
    <property type="match status" value="1"/>
</dbReference>
<evidence type="ECO:0000256" key="6">
    <source>
        <dbReference type="PIRNR" id="PIRNR005651"/>
    </source>
</evidence>
<accession>A0A1H6F7F3</accession>